<dbReference type="Pfam" id="PF13439">
    <property type="entry name" value="Glyco_transf_4"/>
    <property type="match status" value="1"/>
</dbReference>
<name>A0A2X2BFP8_PROMI</name>
<keyword evidence="2" id="KW-0808">Transferase</keyword>
<dbReference type="InterPro" id="IPR028098">
    <property type="entry name" value="Glyco_trans_4-like_N"/>
</dbReference>
<protein>
    <submittedName>
        <fullName evidence="2">Glycosyl transferase</fullName>
    </submittedName>
</protein>
<dbReference type="EMBL" id="UAUE01000005">
    <property type="protein sequence ID" value="SPY94747.1"/>
    <property type="molecule type" value="Genomic_DNA"/>
</dbReference>
<dbReference type="InterPro" id="IPR050194">
    <property type="entry name" value="Glycosyltransferase_grp1"/>
</dbReference>
<dbReference type="GO" id="GO:0016757">
    <property type="term" value="F:glycosyltransferase activity"/>
    <property type="evidence" value="ECO:0007669"/>
    <property type="project" value="UniProtKB-ARBA"/>
</dbReference>
<dbReference type="CDD" id="cd03794">
    <property type="entry name" value="GT4_WbuB-like"/>
    <property type="match status" value="1"/>
</dbReference>
<accession>A0A2X2BFP8</accession>
<dbReference type="Proteomes" id="UP000251485">
    <property type="component" value="Unassembled WGS sequence"/>
</dbReference>
<dbReference type="PANTHER" id="PTHR45947:SF3">
    <property type="entry name" value="SULFOQUINOVOSYL TRANSFERASE SQD2"/>
    <property type="match status" value="1"/>
</dbReference>
<gene>
    <name evidence="2" type="ORF">NCTC10975_01097</name>
</gene>
<sequence>MMKIAYLDPYPVPDLRVASLQILQNVDAFARAGAQVTLVTPKGQYRDSDILGRDIHSNARLIALRDIRRKWYFPFNSQKLFSLQIAHWLKQHPVDALFTRNLKLACYLAENHADIPLFFESHEIFAQSFAESHSFETKKNRLKYHKLLKMEKLVYSRATAVFVLTSLLRDDIISQYQVTTPITIVPDGVDLYAADSNKDSHRDIIATTNNVTEVLYLGSLHKWKGIPTMMRAMKYLDNARLNIAGGTAEQIKGLQLLAKEMDVKEKVNFLGFIDPKQRFQAIAQHDICVLPLTLTSIGSRYTSPLKLFEYMAMRKPVVISDFPSIRDVVDEKAVSFADSGDAQSFAQQIKLLREEPQRTSEKINHARSLVENYYNWDKRAETILHTIHKLIS</sequence>
<proteinExistence type="predicted"/>
<evidence type="ECO:0000313" key="2">
    <source>
        <dbReference type="EMBL" id="SPY94747.1"/>
    </source>
</evidence>
<evidence type="ECO:0000259" key="1">
    <source>
        <dbReference type="Pfam" id="PF13439"/>
    </source>
</evidence>
<dbReference type="Gene3D" id="3.40.50.2000">
    <property type="entry name" value="Glycogen Phosphorylase B"/>
    <property type="match status" value="2"/>
</dbReference>
<organism evidence="2 3">
    <name type="scientific">Proteus mirabilis</name>
    <dbReference type="NCBI Taxonomy" id="584"/>
    <lineage>
        <taxon>Bacteria</taxon>
        <taxon>Pseudomonadati</taxon>
        <taxon>Pseudomonadota</taxon>
        <taxon>Gammaproteobacteria</taxon>
        <taxon>Enterobacterales</taxon>
        <taxon>Morganellaceae</taxon>
        <taxon>Proteus</taxon>
    </lineage>
</organism>
<dbReference type="SUPFAM" id="SSF53756">
    <property type="entry name" value="UDP-Glycosyltransferase/glycogen phosphorylase"/>
    <property type="match status" value="1"/>
</dbReference>
<evidence type="ECO:0000313" key="3">
    <source>
        <dbReference type="Proteomes" id="UP000251485"/>
    </source>
</evidence>
<dbReference type="RefSeq" id="WP_151252862.1">
    <property type="nucleotide sequence ID" value="NZ_CAXOHV010000014.1"/>
</dbReference>
<dbReference type="PANTHER" id="PTHR45947">
    <property type="entry name" value="SULFOQUINOVOSYL TRANSFERASE SQD2"/>
    <property type="match status" value="1"/>
</dbReference>
<dbReference type="AlphaFoldDB" id="A0A2X2BFP8"/>
<reference evidence="2 3" key="1">
    <citation type="submission" date="2018-06" db="EMBL/GenBank/DDBJ databases">
        <authorList>
            <consortium name="Pathogen Informatics"/>
            <person name="Doyle S."/>
        </authorList>
    </citation>
    <scope>NUCLEOTIDE SEQUENCE [LARGE SCALE GENOMIC DNA]</scope>
    <source>
        <strain evidence="2 3">NCTC10975</strain>
    </source>
</reference>
<feature type="domain" description="Glycosyltransferase subfamily 4-like N-terminal" evidence="1">
    <location>
        <begin position="26"/>
        <end position="191"/>
    </location>
</feature>
<dbReference type="Pfam" id="PF13692">
    <property type="entry name" value="Glyco_trans_1_4"/>
    <property type="match status" value="1"/>
</dbReference>